<comment type="caution">
    <text evidence="2">The sequence shown here is derived from an EMBL/GenBank/DDBJ whole genome shotgun (WGS) entry which is preliminary data.</text>
</comment>
<reference evidence="3 4" key="2">
    <citation type="submission" date="2024-05" db="EMBL/GenBank/DDBJ databases">
        <authorList>
            <person name="Chen Y."/>
            <person name="Shah S."/>
            <person name="Dougan E. K."/>
            <person name="Thang M."/>
            <person name="Chan C."/>
        </authorList>
    </citation>
    <scope>NUCLEOTIDE SEQUENCE [LARGE SCALE GENOMIC DNA]</scope>
</reference>
<accession>A0A9P1GTU8</accession>
<dbReference type="EMBL" id="CAMXCT020006840">
    <property type="protein sequence ID" value="CAL1174273.1"/>
    <property type="molecule type" value="Genomic_DNA"/>
</dbReference>
<dbReference type="Proteomes" id="UP001152797">
    <property type="component" value="Unassembled WGS sequence"/>
</dbReference>
<evidence type="ECO:0000313" key="2">
    <source>
        <dbReference type="EMBL" id="CAI4020898.1"/>
    </source>
</evidence>
<dbReference type="EMBL" id="CAMXCT010006840">
    <property type="protein sequence ID" value="CAI4020898.1"/>
    <property type="molecule type" value="Genomic_DNA"/>
</dbReference>
<sequence length="176" mass="18900">MQIHAGHAGPSTPSLDNAKAPSEVELWTLALALPVQAHGLAQSALHWGDESEIGSDSDDEMTQECLRAAAEEPRNDWLVEAYTLIGREDLALMARPPREVSGHAAASRRRARDLLDATEAVDKNSAQAQPEKAVQDTDNVKGASWHGGPVEFFRVVRGLFLLAGAGRGNGPAMQHH</sequence>
<organism evidence="2">
    <name type="scientific">Cladocopium goreaui</name>
    <dbReference type="NCBI Taxonomy" id="2562237"/>
    <lineage>
        <taxon>Eukaryota</taxon>
        <taxon>Sar</taxon>
        <taxon>Alveolata</taxon>
        <taxon>Dinophyceae</taxon>
        <taxon>Suessiales</taxon>
        <taxon>Symbiodiniaceae</taxon>
        <taxon>Cladocopium</taxon>
    </lineage>
</organism>
<dbReference type="EMBL" id="CAMXCT030006840">
    <property type="protein sequence ID" value="CAL4808210.1"/>
    <property type="molecule type" value="Genomic_DNA"/>
</dbReference>
<dbReference type="AlphaFoldDB" id="A0A9P1GTU8"/>
<feature type="region of interest" description="Disordered" evidence="1">
    <location>
        <begin position="121"/>
        <end position="141"/>
    </location>
</feature>
<proteinExistence type="predicted"/>
<gene>
    <name evidence="2" type="ORF">C1SCF055_LOCUS45277</name>
</gene>
<evidence type="ECO:0000313" key="4">
    <source>
        <dbReference type="Proteomes" id="UP001152797"/>
    </source>
</evidence>
<protein>
    <submittedName>
        <fullName evidence="2">Uncharacterized protein</fullName>
    </submittedName>
</protein>
<keyword evidence="4" id="KW-1185">Reference proteome</keyword>
<name>A0A9P1GTU8_9DINO</name>
<evidence type="ECO:0000256" key="1">
    <source>
        <dbReference type="SAM" id="MobiDB-lite"/>
    </source>
</evidence>
<reference evidence="2" key="1">
    <citation type="submission" date="2022-10" db="EMBL/GenBank/DDBJ databases">
        <authorList>
            <person name="Chen Y."/>
            <person name="Dougan E. K."/>
            <person name="Chan C."/>
            <person name="Rhodes N."/>
            <person name="Thang M."/>
        </authorList>
    </citation>
    <scope>NUCLEOTIDE SEQUENCE</scope>
</reference>
<evidence type="ECO:0000313" key="3">
    <source>
        <dbReference type="EMBL" id="CAL4808210.1"/>
    </source>
</evidence>